<evidence type="ECO:0000313" key="3">
    <source>
        <dbReference type="Proteomes" id="UP000594364"/>
    </source>
</evidence>
<proteinExistence type="predicted"/>
<dbReference type="AlphaFoldDB" id="A0A7S9KRQ9"/>
<dbReference type="Proteomes" id="UP000594364">
    <property type="component" value="Chromosome 3"/>
</dbReference>
<dbReference type="OrthoDB" id="5337545at2759"/>
<organism evidence="2 3">
    <name type="scientific">Epichloe festucae (strain Fl1)</name>
    <dbReference type="NCBI Taxonomy" id="877507"/>
    <lineage>
        <taxon>Eukaryota</taxon>
        <taxon>Fungi</taxon>
        <taxon>Dikarya</taxon>
        <taxon>Ascomycota</taxon>
        <taxon>Pezizomycotina</taxon>
        <taxon>Sordariomycetes</taxon>
        <taxon>Hypocreomycetidae</taxon>
        <taxon>Hypocreales</taxon>
        <taxon>Clavicipitaceae</taxon>
        <taxon>Epichloe</taxon>
    </lineage>
</organism>
<gene>
    <name evidence="2" type="ORF">C2857_000821</name>
</gene>
<accession>A0A7S9KRQ9</accession>
<evidence type="ECO:0000256" key="1">
    <source>
        <dbReference type="SAM" id="MobiDB-lite"/>
    </source>
</evidence>
<name>A0A7S9KRQ9_EPIFF</name>
<sequence>MGKYEATRGDQVTSPGPHGASQSKHDDTENNASFEGLTDKGKGKEILSSIDRMQSSGRALLGSALGDFCTSGVQPGQKGTGRSGTSSSYMAHQSIYESQGQVRGELTALSNQKFKLANDVKRADADFDAFASGSGSNEAKSVKLLVAEPLNATKPSQQSDIDGIDVVRLLSQPERGEDPPLPDNDDLTPLETARLREAMFGTGSSWPFWDQLLNFNADLTICEAHMGTSNPEEARSMWLQQWNDVLSSYTDEVWGDLGPLAKDAKKEVAKLKKDEANDTPHIKALERLRLVLAHVRGY</sequence>
<dbReference type="EMBL" id="CP031387">
    <property type="protein sequence ID" value="QPG99086.1"/>
    <property type="molecule type" value="Genomic_DNA"/>
</dbReference>
<evidence type="ECO:0000313" key="2">
    <source>
        <dbReference type="EMBL" id="QPG99086.1"/>
    </source>
</evidence>
<reference evidence="2 3" key="1">
    <citation type="journal article" date="2018" name="PLoS Genet.">
        <title>Repeat elements organise 3D genome structure and mediate transcription in the filamentous fungus Epichloe festucae.</title>
        <authorList>
            <person name="Winter D.J."/>
            <person name="Ganley A.R.D."/>
            <person name="Young C.A."/>
            <person name="Liachko I."/>
            <person name="Schardl C.L."/>
            <person name="Dupont P.Y."/>
            <person name="Berry D."/>
            <person name="Ram A."/>
            <person name="Scott B."/>
            <person name="Cox M.P."/>
        </authorList>
    </citation>
    <scope>NUCLEOTIDE SEQUENCE [LARGE SCALE GENOMIC DNA]</scope>
    <source>
        <strain evidence="2 3">Fl1</strain>
    </source>
</reference>
<protein>
    <submittedName>
        <fullName evidence="2">Uncharacterized protein</fullName>
    </submittedName>
</protein>
<feature type="region of interest" description="Disordered" evidence="1">
    <location>
        <begin position="1"/>
        <end position="51"/>
    </location>
</feature>
<keyword evidence="3" id="KW-1185">Reference proteome</keyword>